<keyword evidence="5" id="KW-0479">Metal-binding</keyword>
<feature type="region of interest" description="NMP" evidence="5">
    <location>
        <begin position="30"/>
        <end position="59"/>
    </location>
</feature>
<dbReference type="Pfam" id="PF05191">
    <property type="entry name" value="ADK_lid"/>
    <property type="match status" value="1"/>
</dbReference>
<feature type="binding site" evidence="5">
    <location>
        <position position="36"/>
    </location>
    <ligand>
        <name>AMP</name>
        <dbReference type="ChEBI" id="CHEBI:456215"/>
    </ligand>
</feature>
<dbReference type="Gene3D" id="3.40.50.300">
    <property type="entry name" value="P-loop containing nucleotide triphosphate hydrolases"/>
    <property type="match status" value="1"/>
</dbReference>
<feature type="binding site" evidence="5">
    <location>
        <position position="153"/>
    </location>
    <ligand>
        <name>Zn(2+)</name>
        <dbReference type="ChEBI" id="CHEBI:29105"/>
        <note>structural</note>
    </ligand>
</feature>
<name>A0A7H1NNE5_9PROT</name>
<feature type="binding site" evidence="5">
    <location>
        <begin position="57"/>
        <end position="59"/>
    </location>
    <ligand>
        <name>AMP</name>
        <dbReference type="ChEBI" id="CHEBI:456215"/>
    </ligand>
</feature>
<evidence type="ECO:0000256" key="6">
    <source>
        <dbReference type="RuleBase" id="RU003330"/>
    </source>
</evidence>
<comment type="similarity">
    <text evidence="5 6">Belongs to the adenylate kinase family.</text>
</comment>
<sequence length="217" mass="24448">MNLVFFGPPGAGKGTQAKRLEQQFHIAQISTGDMLRSEVKQGSEIGKQAKTIMDNGGLVPDDVIIKMLSKRVREEDCDNGFILDGFPRNLSQAQAMDIMLEELGLRIDMALLLEVDDELLIKRISGRYTCAQCGAGYNDYFKPVKVEGTCDVCGAHEFLRRDDDNRRTVEIRLETYRQQTAPVIDYYRKIGKLSAVDGSQDIKQVSEEIDRLVKKIQ</sequence>
<dbReference type="PROSITE" id="PS00113">
    <property type="entry name" value="ADENYLATE_KINASE"/>
    <property type="match status" value="1"/>
</dbReference>
<evidence type="ECO:0000313" key="9">
    <source>
        <dbReference type="EMBL" id="QNT77305.1"/>
    </source>
</evidence>
<dbReference type="SUPFAM" id="SSF52540">
    <property type="entry name" value="P-loop containing nucleoside triphosphate hydrolases"/>
    <property type="match status" value="1"/>
</dbReference>
<dbReference type="NCBIfam" id="NF001380">
    <property type="entry name" value="PRK00279.1-2"/>
    <property type="match status" value="1"/>
</dbReference>
<dbReference type="EMBL" id="CP060244">
    <property type="protein sequence ID" value="QNT77305.1"/>
    <property type="molecule type" value="Genomic_DNA"/>
</dbReference>
<evidence type="ECO:0000256" key="7">
    <source>
        <dbReference type="RuleBase" id="RU003331"/>
    </source>
</evidence>
<accession>A0A7H1NNE5</accession>
<evidence type="ECO:0000256" key="2">
    <source>
        <dbReference type="ARBA" id="ARBA00022727"/>
    </source>
</evidence>
<feature type="binding site" evidence="5">
    <location>
        <position position="200"/>
    </location>
    <ligand>
        <name>ATP</name>
        <dbReference type="ChEBI" id="CHEBI:30616"/>
    </ligand>
</feature>
<comment type="domain">
    <text evidence="5">Consists of three domains, a large central CORE domain and two small peripheral domains, NMPbind and LID, which undergo movements during catalysis. The LID domain closes over the site of phosphoryl transfer upon ATP binding. Assembling and dissambling the active center during each catalytic cycle provides an effective means to prevent ATP hydrolysis. Some bacteria have evolved a zinc-coordinating structure that stabilizes the LID domain.</text>
</comment>
<dbReference type="InterPro" id="IPR033690">
    <property type="entry name" value="Adenylat_kinase_CS"/>
</dbReference>
<reference evidence="9 10" key="1">
    <citation type="submission" date="2020-08" db="EMBL/GenBank/DDBJ databases">
        <title>Complete genome sequence of Entomobacter blattae G55GP.</title>
        <authorList>
            <person name="Poehlein A."/>
            <person name="Guzman J."/>
            <person name="Daniel R."/>
            <person name="Vilcinskas A."/>
        </authorList>
    </citation>
    <scope>NUCLEOTIDE SEQUENCE [LARGE SCALE GENOMIC DNA]</scope>
    <source>
        <strain evidence="9 10">G55GP</strain>
    </source>
</reference>
<dbReference type="AlphaFoldDB" id="A0A7H1NNE5"/>
<dbReference type="GO" id="GO:0044209">
    <property type="term" value="P:AMP salvage"/>
    <property type="evidence" value="ECO:0007669"/>
    <property type="project" value="UniProtKB-UniRule"/>
</dbReference>
<feature type="binding site" evidence="5">
    <location>
        <position position="130"/>
    </location>
    <ligand>
        <name>Zn(2+)</name>
        <dbReference type="ChEBI" id="CHEBI:29105"/>
        <note>structural</note>
    </ligand>
</feature>
<dbReference type="KEGG" id="ebla:JGUZn3_00380"/>
<comment type="function">
    <text evidence="5">Catalyzes the reversible transfer of the terminal phosphate group between ATP and AMP. Plays an important role in cellular energy homeostasis and in adenine nucleotide metabolism.</text>
</comment>
<organism evidence="9 10">
    <name type="scientific">Entomobacter blattae</name>
    <dbReference type="NCBI Taxonomy" id="2762277"/>
    <lineage>
        <taxon>Bacteria</taxon>
        <taxon>Pseudomonadati</taxon>
        <taxon>Pseudomonadota</taxon>
        <taxon>Alphaproteobacteria</taxon>
        <taxon>Acetobacterales</taxon>
        <taxon>Acetobacteraceae</taxon>
        <taxon>Entomobacter</taxon>
    </lineage>
</organism>
<dbReference type="RefSeq" id="WP_203413800.1">
    <property type="nucleotide sequence ID" value="NZ_CP060244.1"/>
</dbReference>
<dbReference type="Pfam" id="PF00406">
    <property type="entry name" value="ADK"/>
    <property type="match status" value="1"/>
</dbReference>
<keyword evidence="3 5" id="KW-0547">Nucleotide-binding</keyword>
<dbReference type="NCBIfam" id="NF001381">
    <property type="entry name" value="PRK00279.1-3"/>
    <property type="match status" value="1"/>
</dbReference>
<dbReference type="UniPathway" id="UPA00588">
    <property type="reaction ID" value="UER00649"/>
</dbReference>
<feature type="binding site" evidence="5">
    <location>
        <position position="150"/>
    </location>
    <ligand>
        <name>Zn(2+)</name>
        <dbReference type="ChEBI" id="CHEBI:29105"/>
        <note>structural</note>
    </ligand>
</feature>
<keyword evidence="1 5" id="KW-0808">Transferase</keyword>
<dbReference type="GO" id="GO:0005524">
    <property type="term" value="F:ATP binding"/>
    <property type="evidence" value="ECO:0007669"/>
    <property type="project" value="UniProtKB-UniRule"/>
</dbReference>
<dbReference type="FunFam" id="3.40.50.300:FF:000106">
    <property type="entry name" value="Adenylate kinase mitochondrial"/>
    <property type="match status" value="1"/>
</dbReference>
<feature type="binding site" evidence="5">
    <location>
        <begin position="10"/>
        <end position="15"/>
    </location>
    <ligand>
        <name>ATP</name>
        <dbReference type="ChEBI" id="CHEBI:30616"/>
    </ligand>
</feature>
<feature type="binding site" evidence="5">
    <location>
        <begin position="85"/>
        <end position="88"/>
    </location>
    <ligand>
        <name>AMP</name>
        <dbReference type="ChEBI" id="CHEBI:456215"/>
    </ligand>
</feature>
<dbReference type="NCBIfam" id="NF011100">
    <property type="entry name" value="PRK14527.1"/>
    <property type="match status" value="1"/>
</dbReference>
<dbReference type="NCBIfam" id="TIGR01351">
    <property type="entry name" value="adk"/>
    <property type="match status" value="1"/>
</dbReference>
<dbReference type="Proteomes" id="UP000516349">
    <property type="component" value="Chromosome"/>
</dbReference>
<comment type="subunit">
    <text evidence="5 7">Monomer.</text>
</comment>
<protein>
    <recommendedName>
        <fullName evidence="5 7">Adenylate kinase</fullName>
        <shortName evidence="5">AK</shortName>
        <ecNumber evidence="5 7">2.7.4.3</ecNumber>
    </recommendedName>
    <alternativeName>
        <fullName evidence="5">ATP-AMP transphosphorylase</fullName>
    </alternativeName>
    <alternativeName>
        <fullName evidence="5">ATP:AMP phosphotransferase</fullName>
    </alternativeName>
    <alternativeName>
        <fullName evidence="5">Adenylate monophosphate kinase</fullName>
    </alternativeName>
</protein>
<dbReference type="PRINTS" id="PR00094">
    <property type="entry name" value="ADENYLTKNASE"/>
</dbReference>
<evidence type="ECO:0000313" key="10">
    <source>
        <dbReference type="Proteomes" id="UP000516349"/>
    </source>
</evidence>
<feature type="binding site" evidence="5">
    <location>
        <position position="172"/>
    </location>
    <ligand>
        <name>AMP</name>
        <dbReference type="ChEBI" id="CHEBI:456215"/>
    </ligand>
</feature>
<dbReference type="PANTHER" id="PTHR23359">
    <property type="entry name" value="NUCLEOTIDE KINASE"/>
    <property type="match status" value="1"/>
</dbReference>
<comment type="subcellular location">
    <subcellularLocation>
        <location evidence="5 7">Cytoplasm</location>
    </subcellularLocation>
</comment>
<keyword evidence="5" id="KW-0862">Zinc</keyword>
<feature type="binding site" evidence="5">
    <location>
        <position position="92"/>
    </location>
    <ligand>
        <name>AMP</name>
        <dbReference type="ChEBI" id="CHEBI:456215"/>
    </ligand>
</feature>
<dbReference type="EC" id="2.7.4.3" evidence="5 7"/>
<keyword evidence="5 7" id="KW-0067">ATP-binding</keyword>
<comment type="caution">
    <text evidence="5">Lacks conserved residue(s) required for the propagation of feature annotation.</text>
</comment>
<dbReference type="CDD" id="cd01428">
    <property type="entry name" value="ADK"/>
    <property type="match status" value="1"/>
</dbReference>
<evidence type="ECO:0000256" key="1">
    <source>
        <dbReference type="ARBA" id="ARBA00022679"/>
    </source>
</evidence>
<feature type="binding site" evidence="5">
    <location>
        <position position="127"/>
    </location>
    <ligand>
        <name>ATP</name>
        <dbReference type="ChEBI" id="CHEBI:30616"/>
    </ligand>
</feature>
<evidence type="ECO:0000259" key="8">
    <source>
        <dbReference type="Pfam" id="PF05191"/>
    </source>
</evidence>
<evidence type="ECO:0000256" key="4">
    <source>
        <dbReference type="ARBA" id="ARBA00022777"/>
    </source>
</evidence>
<keyword evidence="5" id="KW-0963">Cytoplasm</keyword>
<feature type="binding site" evidence="5">
    <location>
        <position position="161"/>
    </location>
    <ligand>
        <name>AMP</name>
        <dbReference type="ChEBI" id="CHEBI:456215"/>
    </ligand>
</feature>
<evidence type="ECO:0000256" key="5">
    <source>
        <dbReference type="HAMAP-Rule" id="MF_00235"/>
    </source>
</evidence>
<keyword evidence="4 5" id="KW-0418">Kinase</keyword>
<dbReference type="InterPro" id="IPR027417">
    <property type="entry name" value="P-loop_NTPase"/>
</dbReference>
<dbReference type="GO" id="GO:0008270">
    <property type="term" value="F:zinc ion binding"/>
    <property type="evidence" value="ECO:0007669"/>
    <property type="project" value="UniProtKB-UniRule"/>
</dbReference>
<feature type="domain" description="Adenylate kinase active site lid" evidence="8">
    <location>
        <begin position="127"/>
        <end position="163"/>
    </location>
</feature>
<dbReference type="HAMAP" id="MF_00235">
    <property type="entry name" value="Adenylate_kinase_Adk"/>
    <property type="match status" value="1"/>
</dbReference>
<dbReference type="InterPro" id="IPR036193">
    <property type="entry name" value="ADK_active_lid_dom_sf"/>
</dbReference>
<dbReference type="GO" id="GO:0004017">
    <property type="term" value="F:AMP kinase activity"/>
    <property type="evidence" value="ECO:0007669"/>
    <property type="project" value="UniProtKB-UniRule"/>
</dbReference>
<dbReference type="InterPro" id="IPR000850">
    <property type="entry name" value="Adenylat/UMP-CMP_kin"/>
</dbReference>
<comment type="catalytic activity">
    <reaction evidence="5 7">
        <text>AMP + ATP = 2 ADP</text>
        <dbReference type="Rhea" id="RHEA:12973"/>
        <dbReference type="ChEBI" id="CHEBI:30616"/>
        <dbReference type="ChEBI" id="CHEBI:456215"/>
        <dbReference type="ChEBI" id="CHEBI:456216"/>
        <dbReference type="EC" id="2.7.4.3"/>
    </reaction>
</comment>
<proteinExistence type="inferred from homology"/>
<dbReference type="SUPFAM" id="SSF57774">
    <property type="entry name" value="Microbial and mitochondrial ADK, insert 'zinc finger' domain"/>
    <property type="match status" value="1"/>
</dbReference>
<gene>
    <name evidence="5 9" type="primary">adk</name>
    <name evidence="9" type="ORF">JGUZn3_00380</name>
</gene>
<comment type="pathway">
    <text evidence="5">Purine metabolism; AMP biosynthesis via salvage pathway; AMP from ADP: step 1/1.</text>
</comment>
<dbReference type="InterPro" id="IPR007862">
    <property type="entry name" value="Adenylate_kinase_lid-dom"/>
</dbReference>
<evidence type="ECO:0000256" key="3">
    <source>
        <dbReference type="ARBA" id="ARBA00022741"/>
    </source>
</evidence>
<keyword evidence="2 5" id="KW-0545">Nucleotide biosynthesis</keyword>
<dbReference type="GO" id="GO:0005737">
    <property type="term" value="C:cytoplasm"/>
    <property type="evidence" value="ECO:0007669"/>
    <property type="project" value="UniProtKB-SubCell"/>
</dbReference>
<dbReference type="InterPro" id="IPR006259">
    <property type="entry name" value="Adenyl_kin_sub"/>
</dbReference>
<feature type="binding site" evidence="5">
    <location>
        <position position="31"/>
    </location>
    <ligand>
        <name>AMP</name>
        <dbReference type="ChEBI" id="CHEBI:456215"/>
    </ligand>
</feature>
<feature type="binding site" evidence="5">
    <location>
        <position position="133"/>
    </location>
    <ligand>
        <name>Zn(2+)</name>
        <dbReference type="ChEBI" id="CHEBI:29105"/>
        <note>structural</note>
    </ligand>
</feature>
<keyword evidence="10" id="KW-1185">Reference proteome</keyword>